<keyword evidence="9" id="KW-1185">Reference proteome</keyword>
<keyword evidence="5" id="KW-0720">Serine protease</keyword>
<dbReference type="Gene3D" id="3.40.50.10740">
    <property type="entry name" value="Class I glutamine amidotransferase-like"/>
    <property type="match status" value="1"/>
</dbReference>
<dbReference type="InterPro" id="IPR040921">
    <property type="entry name" value="Peptidase_S66C"/>
</dbReference>
<dbReference type="EMBL" id="JAFLRD010000002">
    <property type="protein sequence ID" value="MBO0414319.1"/>
    <property type="molecule type" value="Genomic_DNA"/>
</dbReference>
<organism evidence="8 9">
    <name type="scientific">Chromobacterium haemolyticum</name>
    <dbReference type="NCBI Taxonomy" id="394935"/>
    <lineage>
        <taxon>Bacteria</taxon>
        <taxon>Pseudomonadati</taxon>
        <taxon>Pseudomonadota</taxon>
        <taxon>Betaproteobacteria</taxon>
        <taxon>Neisseriales</taxon>
        <taxon>Chromobacteriaceae</taxon>
        <taxon>Chromobacterium</taxon>
    </lineage>
</organism>
<comment type="caution">
    <text evidence="8">The sequence shown here is derived from an EMBL/GenBank/DDBJ whole genome shotgun (WGS) entry which is preliminary data.</text>
</comment>
<dbReference type="InterPro" id="IPR027478">
    <property type="entry name" value="LdcA_N"/>
</dbReference>
<protein>
    <submittedName>
        <fullName evidence="8">LD-carboxypeptidase</fullName>
    </submittedName>
</protein>
<sequence>MTARIQYSRRQLLQMGALSAGLGLLQGCRTMVDQSLPAPAAAGSSLYFTACSGPLPDARQKQQAVERLRLAGYQLENVQALDRRYQRFAGSDAQRLGDLNQLISRRRAPQLLVAGRGGYGATRLLPHIDYGRLCPLLRESGSQLIGYSDFTAIQLALLAKGGLGSFAGPMVSDFGAKQLSAFTLNEFLTTTTTPNRQLRVDAPQRHNASGEGIFWGGNLSVLSSLVGTPYLPEIKGGLLFLEDVAEQPYRIERMLQQLHLAGVLAKQRAIFIGDFNMNRQVDIYDPGYTLDAVLEEIRRLTGVPVLTGIPFGHVHDKTTLPLGFPARFNADGGGLTLQFFDYPVTPANPQQKELLSAAAPL</sequence>
<dbReference type="SUPFAM" id="SSF141986">
    <property type="entry name" value="LD-carboxypeptidase A C-terminal domain-like"/>
    <property type="match status" value="1"/>
</dbReference>
<feature type="domain" description="LD-carboxypeptidase N-terminal" evidence="6">
    <location>
        <begin position="48"/>
        <end position="168"/>
    </location>
</feature>
<dbReference type="InterPro" id="IPR006311">
    <property type="entry name" value="TAT_signal"/>
</dbReference>
<reference evidence="8 9" key="1">
    <citation type="submission" date="2021-03" db="EMBL/GenBank/DDBJ databases">
        <title>First Case of infection caused by Chromobacterium haemolyticum derived from water in China.</title>
        <authorList>
            <person name="Chen J."/>
            <person name="Liu C."/>
        </authorList>
    </citation>
    <scope>NUCLEOTIDE SEQUENCE [LARGE SCALE GENOMIC DNA]</scope>
    <source>
        <strain evidence="8 9">WJ-5</strain>
    </source>
</reference>
<proteinExistence type="inferred from homology"/>
<dbReference type="InterPro" id="IPR027461">
    <property type="entry name" value="Carboxypeptidase_A_C_sf"/>
</dbReference>
<keyword evidence="3" id="KW-0645">Protease</keyword>
<evidence type="ECO:0000313" key="8">
    <source>
        <dbReference type="EMBL" id="MBO0414319.1"/>
    </source>
</evidence>
<feature type="domain" description="LD-carboxypeptidase C-terminal" evidence="7">
    <location>
        <begin position="211"/>
        <end position="327"/>
    </location>
</feature>
<evidence type="ECO:0000256" key="4">
    <source>
        <dbReference type="ARBA" id="ARBA00022801"/>
    </source>
</evidence>
<dbReference type="Pfam" id="PF02016">
    <property type="entry name" value="Peptidase_S66"/>
    <property type="match status" value="1"/>
</dbReference>
<evidence type="ECO:0000256" key="2">
    <source>
        <dbReference type="ARBA" id="ARBA00022645"/>
    </source>
</evidence>
<evidence type="ECO:0000256" key="1">
    <source>
        <dbReference type="ARBA" id="ARBA00010233"/>
    </source>
</evidence>
<dbReference type="CDD" id="cd07025">
    <property type="entry name" value="Peptidase_S66"/>
    <property type="match status" value="1"/>
</dbReference>
<dbReference type="InterPro" id="IPR040449">
    <property type="entry name" value="Peptidase_S66_N"/>
</dbReference>
<dbReference type="SUPFAM" id="SSF52317">
    <property type="entry name" value="Class I glutamine amidotransferase-like"/>
    <property type="match status" value="1"/>
</dbReference>
<keyword evidence="2" id="KW-0121">Carboxypeptidase</keyword>
<evidence type="ECO:0000313" key="9">
    <source>
        <dbReference type="Proteomes" id="UP000664349"/>
    </source>
</evidence>
<dbReference type="PIRSF" id="PIRSF028757">
    <property type="entry name" value="LD-carboxypeptidase"/>
    <property type="match status" value="1"/>
</dbReference>
<evidence type="ECO:0000259" key="6">
    <source>
        <dbReference type="Pfam" id="PF02016"/>
    </source>
</evidence>
<comment type="similarity">
    <text evidence="1">Belongs to the peptidase S66 family.</text>
</comment>
<dbReference type="Proteomes" id="UP000664349">
    <property type="component" value="Unassembled WGS sequence"/>
</dbReference>
<dbReference type="PROSITE" id="PS51257">
    <property type="entry name" value="PROKAR_LIPOPROTEIN"/>
    <property type="match status" value="1"/>
</dbReference>
<dbReference type="Pfam" id="PF17676">
    <property type="entry name" value="Peptidase_S66C"/>
    <property type="match status" value="1"/>
</dbReference>
<evidence type="ECO:0000256" key="5">
    <source>
        <dbReference type="ARBA" id="ARBA00022825"/>
    </source>
</evidence>
<dbReference type="PANTHER" id="PTHR30237">
    <property type="entry name" value="MURAMOYLTETRAPEPTIDE CARBOXYPEPTIDASE"/>
    <property type="match status" value="1"/>
</dbReference>
<evidence type="ECO:0000256" key="3">
    <source>
        <dbReference type="ARBA" id="ARBA00022670"/>
    </source>
</evidence>
<dbReference type="PROSITE" id="PS51318">
    <property type="entry name" value="TAT"/>
    <property type="match status" value="1"/>
</dbReference>
<keyword evidence="4" id="KW-0378">Hydrolase</keyword>
<dbReference type="Gene3D" id="3.50.30.60">
    <property type="entry name" value="LD-carboxypeptidase A C-terminal domain-like"/>
    <property type="match status" value="1"/>
</dbReference>
<gene>
    <name evidence="8" type="ORF">J1C50_02240</name>
</gene>
<dbReference type="PANTHER" id="PTHR30237:SF2">
    <property type="entry name" value="MUREIN TETRAPEPTIDE CARBOXYPEPTIDASE"/>
    <property type="match status" value="1"/>
</dbReference>
<dbReference type="InterPro" id="IPR003507">
    <property type="entry name" value="S66_fam"/>
</dbReference>
<accession>A0ABS3GIA1</accession>
<evidence type="ECO:0000259" key="7">
    <source>
        <dbReference type="Pfam" id="PF17676"/>
    </source>
</evidence>
<dbReference type="InterPro" id="IPR029062">
    <property type="entry name" value="Class_I_gatase-like"/>
</dbReference>
<name>A0ABS3GIA1_9NEIS</name>